<gene>
    <name evidence="6" type="ORF">G6045_38580</name>
</gene>
<evidence type="ECO:0000256" key="4">
    <source>
        <dbReference type="SAM" id="MobiDB-lite"/>
    </source>
</evidence>
<keyword evidence="3" id="KW-0804">Transcription</keyword>
<dbReference type="PROSITE" id="PS50943">
    <property type="entry name" value="HTH_CROC1"/>
    <property type="match status" value="1"/>
</dbReference>
<feature type="region of interest" description="Disordered" evidence="4">
    <location>
        <begin position="1"/>
        <end position="25"/>
    </location>
</feature>
<reference evidence="6 7" key="1">
    <citation type="submission" date="2020-02" db="EMBL/GenBank/DDBJ databases">
        <title>Whole-genome analyses of novel actinobacteria.</title>
        <authorList>
            <person name="Sahin N."/>
            <person name="Tokatli A."/>
        </authorList>
    </citation>
    <scope>NUCLEOTIDE SEQUENCE [LARGE SCALE GENOMIC DNA]</scope>
    <source>
        <strain evidence="6 7">YC504</strain>
    </source>
</reference>
<dbReference type="GO" id="GO:0003677">
    <property type="term" value="F:DNA binding"/>
    <property type="evidence" value="ECO:0007669"/>
    <property type="project" value="UniProtKB-KW"/>
</dbReference>
<keyword evidence="7" id="KW-1185">Reference proteome</keyword>
<dbReference type="Pfam" id="PF01381">
    <property type="entry name" value="HTH_3"/>
    <property type="match status" value="1"/>
</dbReference>
<protein>
    <submittedName>
        <fullName evidence="6">Helix-turn-helix transcriptional regulator</fullName>
    </submittedName>
</protein>
<evidence type="ECO:0000256" key="1">
    <source>
        <dbReference type="ARBA" id="ARBA00023015"/>
    </source>
</evidence>
<proteinExistence type="predicted"/>
<feature type="domain" description="HTH cro/C1-type" evidence="5">
    <location>
        <begin position="16"/>
        <end position="54"/>
    </location>
</feature>
<feature type="region of interest" description="Disordered" evidence="4">
    <location>
        <begin position="66"/>
        <end position="85"/>
    </location>
</feature>
<evidence type="ECO:0000256" key="2">
    <source>
        <dbReference type="ARBA" id="ARBA00023125"/>
    </source>
</evidence>
<dbReference type="InterPro" id="IPR010982">
    <property type="entry name" value="Lambda_DNA-bd_dom_sf"/>
</dbReference>
<dbReference type="SMART" id="SM00530">
    <property type="entry name" value="HTH_XRE"/>
    <property type="match status" value="1"/>
</dbReference>
<dbReference type="AlphaFoldDB" id="A0A6G4XWC3"/>
<sequence length="85" mass="8947">MTQSPAAPLPGPEERRRLREANDLSQAQVAELVGVTRETVRSWESGRTNPRGRTREAYAGLLTSWGGGKSGGLGVGGTRSGGLRA</sequence>
<dbReference type="PANTHER" id="PTHR36511:SF3">
    <property type="entry name" value="ANTITOXIN HIGA-2"/>
    <property type="match status" value="1"/>
</dbReference>
<accession>A0A6G4XWC3</accession>
<dbReference type="CDD" id="cd00093">
    <property type="entry name" value="HTH_XRE"/>
    <property type="match status" value="1"/>
</dbReference>
<dbReference type="InterPro" id="IPR001387">
    <property type="entry name" value="Cro/C1-type_HTH"/>
</dbReference>
<name>A0A6G4XWC3_9ACTN</name>
<dbReference type="Proteomes" id="UP000481109">
    <property type="component" value="Unassembled WGS sequence"/>
</dbReference>
<organism evidence="6 7">
    <name type="scientific">Streptomyces mesophilus</name>
    <dbReference type="NCBI Taxonomy" id="1775132"/>
    <lineage>
        <taxon>Bacteria</taxon>
        <taxon>Bacillati</taxon>
        <taxon>Actinomycetota</taxon>
        <taxon>Actinomycetes</taxon>
        <taxon>Kitasatosporales</taxon>
        <taxon>Streptomycetaceae</taxon>
        <taxon>Streptomyces</taxon>
    </lineage>
</organism>
<evidence type="ECO:0000256" key="3">
    <source>
        <dbReference type="ARBA" id="ARBA00023163"/>
    </source>
</evidence>
<evidence type="ECO:0000313" key="6">
    <source>
        <dbReference type="EMBL" id="NGO81523.1"/>
    </source>
</evidence>
<evidence type="ECO:0000313" key="7">
    <source>
        <dbReference type="Proteomes" id="UP000481109"/>
    </source>
</evidence>
<dbReference type="EMBL" id="JAAKZW010000342">
    <property type="protein sequence ID" value="NGO81523.1"/>
    <property type="molecule type" value="Genomic_DNA"/>
</dbReference>
<feature type="non-terminal residue" evidence="6">
    <location>
        <position position="85"/>
    </location>
</feature>
<dbReference type="SUPFAM" id="SSF47413">
    <property type="entry name" value="lambda repressor-like DNA-binding domains"/>
    <property type="match status" value="1"/>
</dbReference>
<comment type="caution">
    <text evidence="6">The sequence shown here is derived from an EMBL/GenBank/DDBJ whole genome shotgun (WGS) entry which is preliminary data.</text>
</comment>
<dbReference type="RefSeq" id="WP_165336914.1">
    <property type="nucleotide sequence ID" value="NZ_JAAKZW010000342.1"/>
</dbReference>
<dbReference type="Gene3D" id="1.10.260.40">
    <property type="entry name" value="lambda repressor-like DNA-binding domains"/>
    <property type="match status" value="1"/>
</dbReference>
<keyword evidence="1" id="KW-0805">Transcription regulation</keyword>
<keyword evidence="2" id="KW-0238">DNA-binding</keyword>
<dbReference type="InterPro" id="IPR052359">
    <property type="entry name" value="HTH-type_reg/antitoxin"/>
</dbReference>
<feature type="compositionally biased region" description="Basic and acidic residues" evidence="4">
    <location>
        <begin position="12"/>
        <end position="22"/>
    </location>
</feature>
<dbReference type="PANTHER" id="PTHR36511">
    <property type="entry name" value="MERR FAMILY BACTERIAL REGULATORY PROTEIN"/>
    <property type="match status" value="1"/>
</dbReference>
<evidence type="ECO:0000259" key="5">
    <source>
        <dbReference type="PROSITE" id="PS50943"/>
    </source>
</evidence>